<organism evidence="13 14">
    <name type="scientific">Tepidibacter hydrothermalis</name>
    <dbReference type="NCBI Taxonomy" id="3036126"/>
    <lineage>
        <taxon>Bacteria</taxon>
        <taxon>Bacillati</taxon>
        <taxon>Bacillota</taxon>
        <taxon>Clostridia</taxon>
        <taxon>Peptostreptococcales</taxon>
        <taxon>Peptostreptococcaceae</taxon>
        <taxon>Tepidibacter</taxon>
    </lineage>
</organism>
<dbReference type="PANTHER" id="PTHR32089:SF112">
    <property type="entry name" value="LYSOZYME-LIKE PROTEIN-RELATED"/>
    <property type="match status" value="1"/>
</dbReference>
<evidence type="ECO:0000256" key="3">
    <source>
        <dbReference type="ARBA" id="ARBA00022500"/>
    </source>
</evidence>
<evidence type="ECO:0000256" key="1">
    <source>
        <dbReference type="ARBA" id="ARBA00004651"/>
    </source>
</evidence>
<keyword evidence="14" id="KW-1185">Reference proteome</keyword>
<dbReference type="Pfam" id="PF00015">
    <property type="entry name" value="MCPsignal"/>
    <property type="match status" value="1"/>
</dbReference>
<comment type="similarity">
    <text evidence="8">Belongs to the methyl-accepting chemotaxis (MCP) protein family.</text>
</comment>
<gene>
    <name evidence="13" type="ORF">P4S50_14075</name>
</gene>
<dbReference type="Gene3D" id="6.10.340.10">
    <property type="match status" value="1"/>
</dbReference>
<dbReference type="InterPro" id="IPR003660">
    <property type="entry name" value="HAMP_dom"/>
</dbReference>
<evidence type="ECO:0000259" key="12">
    <source>
        <dbReference type="PROSITE" id="PS50885"/>
    </source>
</evidence>
<evidence type="ECO:0000256" key="10">
    <source>
        <dbReference type="SAM" id="Phobius"/>
    </source>
</evidence>
<evidence type="ECO:0000256" key="4">
    <source>
        <dbReference type="ARBA" id="ARBA00022692"/>
    </source>
</evidence>
<evidence type="ECO:0000313" key="14">
    <source>
        <dbReference type="Proteomes" id="UP001222800"/>
    </source>
</evidence>
<evidence type="ECO:0000256" key="8">
    <source>
        <dbReference type="ARBA" id="ARBA00029447"/>
    </source>
</evidence>
<proteinExistence type="inferred from homology"/>
<dbReference type="CDD" id="cd11386">
    <property type="entry name" value="MCP_signal"/>
    <property type="match status" value="1"/>
</dbReference>
<reference evidence="13 14" key="1">
    <citation type="submission" date="2023-03" db="EMBL/GenBank/DDBJ databases">
        <title>Complete genome sequence of Tepidibacter sp. SWIR-1, isolated from a deep-sea hydrothermal vent.</title>
        <authorList>
            <person name="Li X."/>
        </authorList>
    </citation>
    <scope>NUCLEOTIDE SEQUENCE [LARGE SCALE GENOMIC DNA]</scope>
    <source>
        <strain evidence="13 14">SWIR-1</strain>
    </source>
</reference>
<keyword evidence="6 10" id="KW-0472">Membrane</keyword>
<evidence type="ECO:0000256" key="9">
    <source>
        <dbReference type="PROSITE-ProRule" id="PRU00284"/>
    </source>
</evidence>
<keyword evidence="3" id="KW-0145">Chemotaxis</keyword>
<dbReference type="CDD" id="cd12912">
    <property type="entry name" value="PDC2_MCP_like"/>
    <property type="match status" value="1"/>
</dbReference>
<evidence type="ECO:0000256" key="2">
    <source>
        <dbReference type="ARBA" id="ARBA00022475"/>
    </source>
</evidence>
<dbReference type="EMBL" id="CP120733">
    <property type="protein sequence ID" value="WFD09506.1"/>
    <property type="molecule type" value="Genomic_DNA"/>
</dbReference>
<keyword evidence="7 9" id="KW-0807">Transducer</keyword>
<dbReference type="Pfam" id="PF00672">
    <property type="entry name" value="HAMP"/>
    <property type="match status" value="1"/>
</dbReference>
<dbReference type="InterPro" id="IPR033479">
    <property type="entry name" value="dCache_1"/>
</dbReference>
<evidence type="ECO:0000256" key="6">
    <source>
        <dbReference type="ARBA" id="ARBA00023136"/>
    </source>
</evidence>
<dbReference type="Pfam" id="PF02743">
    <property type="entry name" value="dCache_1"/>
    <property type="match status" value="1"/>
</dbReference>
<dbReference type="CDD" id="cd12913">
    <property type="entry name" value="PDC1_MCP_like"/>
    <property type="match status" value="1"/>
</dbReference>
<dbReference type="InterPro" id="IPR029151">
    <property type="entry name" value="Sensor-like_sf"/>
</dbReference>
<sequence>MKFTIKTKLIILVLALIVIPLSILGSTSYVNSKKVLEKQFRNSMEALNNDIKESIENYFDGYKNGIKMIGTNVDAEQILIHPEYEPFLMELLENYIESYPDATHIYMGTVDGGFRIYPDIDLGSDYDPRTRPWYKKAVEKQSVVVTDIYMDVVNKKQSIACASPVYENGDKNKLVGVVSVTIPIDVLSDKINAIKVGEKGYPYILDFNGKFITHKNPELIGKEINVPEIKNVVSSDLDKGIIDYKWKENDGSTSEKFSAYKKMPEFGWTVLSAIYIDEIKEDTSGILSNAILIGIIILIIASVVGIMLANNMSKNMNYIVNGMNTVKDGDFTVELNVKSNDEIGLMSNNFNIMVENVKRLLNNAKDVSEEVAGAATNLVVTSEQTSASSEEIAKTVEEIARGAGQQAVDAENGAKLASNLDDKFNKLANNTDTMFKNANEAIDINIEGVNVVNELKEKTDLNNQSIDKIEAAVKQLSEKSSNIENILQTIRSIADQTNLLALNASIEAARAGEAGKGFAVVAEEIRKLAQGSNVATDEIKEIVDAIKYESKNTVEIMSEVKNVSIDQNKSVKDVNSSFEKISKSIDNITNEIEQVNKFVIDIIKDKDLIVEAIGSISAVSEETAAASEEVTASAHQQSNDVDKVAKSAERLNELSAKLNEQIDRFKV</sequence>
<dbReference type="PROSITE" id="PS50885">
    <property type="entry name" value="HAMP"/>
    <property type="match status" value="1"/>
</dbReference>
<dbReference type="InterPro" id="IPR004089">
    <property type="entry name" value="MCPsignal_dom"/>
</dbReference>
<evidence type="ECO:0000256" key="7">
    <source>
        <dbReference type="ARBA" id="ARBA00023224"/>
    </source>
</evidence>
<keyword evidence="5 10" id="KW-1133">Transmembrane helix</keyword>
<protein>
    <submittedName>
        <fullName evidence="13">Methyl-accepting chemotaxis protein</fullName>
    </submittedName>
</protein>
<dbReference type="Gene3D" id="1.10.287.950">
    <property type="entry name" value="Methyl-accepting chemotaxis protein"/>
    <property type="match status" value="1"/>
</dbReference>
<keyword evidence="4 10" id="KW-0812">Transmembrane</keyword>
<dbReference type="Gene3D" id="3.30.450.20">
    <property type="entry name" value="PAS domain"/>
    <property type="match status" value="2"/>
</dbReference>
<dbReference type="SMART" id="SM00283">
    <property type="entry name" value="MA"/>
    <property type="match status" value="1"/>
</dbReference>
<dbReference type="Proteomes" id="UP001222800">
    <property type="component" value="Chromosome"/>
</dbReference>
<dbReference type="PROSITE" id="PS50111">
    <property type="entry name" value="CHEMOTAXIS_TRANSDUC_2"/>
    <property type="match status" value="1"/>
</dbReference>
<dbReference type="SUPFAM" id="SSF58104">
    <property type="entry name" value="Methyl-accepting chemotaxis protein (MCP) signaling domain"/>
    <property type="match status" value="1"/>
</dbReference>
<dbReference type="CDD" id="cd06225">
    <property type="entry name" value="HAMP"/>
    <property type="match status" value="1"/>
</dbReference>
<evidence type="ECO:0000259" key="11">
    <source>
        <dbReference type="PROSITE" id="PS50111"/>
    </source>
</evidence>
<feature type="domain" description="Methyl-accepting transducer" evidence="11">
    <location>
        <begin position="381"/>
        <end position="638"/>
    </location>
</feature>
<evidence type="ECO:0000313" key="13">
    <source>
        <dbReference type="EMBL" id="WFD09506.1"/>
    </source>
</evidence>
<dbReference type="PANTHER" id="PTHR32089">
    <property type="entry name" value="METHYL-ACCEPTING CHEMOTAXIS PROTEIN MCPB"/>
    <property type="match status" value="1"/>
</dbReference>
<dbReference type="SMART" id="SM00304">
    <property type="entry name" value="HAMP"/>
    <property type="match status" value="1"/>
</dbReference>
<feature type="transmembrane region" description="Helical" evidence="10">
    <location>
        <begin position="286"/>
        <end position="309"/>
    </location>
</feature>
<accession>A0ABY8E9C2</accession>
<evidence type="ECO:0000256" key="5">
    <source>
        <dbReference type="ARBA" id="ARBA00022989"/>
    </source>
</evidence>
<keyword evidence="2" id="KW-1003">Cell membrane</keyword>
<dbReference type="SUPFAM" id="SSF103190">
    <property type="entry name" value="Sensory domain-like"/>
    <property type="match status" value="1"/>
</dbReference>
<name>A0ABY8E9C2_9FIRM</name>
<comment type="subcellular location">
    <subcellularLocation>
        <location evidence="1">Cell membrane</location>
        <topology evidence="1">Multi-pass membrane protein</topology>
    </subcellularLocation>
</comment>
<feature type="domain" description="HAMP" evidence="12">
    <location>
        <begin position="310"/>
        <end position="362"/>
    </location>
</feature>
<dbReference type="RefSeq" id="WP_277731435.1">
    <property type="nucleotide sequence ID" value="NZ_CP120733.1"/>
</dbReference>